<keyword evidence="1" id="KW-1133">Transmembrane helix</keyword>
<evidence type="ECO:0000256" key="1">
    <source>
        <dbReference type="SAM" id="Phobius"/>
    </source>
</evidence>
<reference evidence="2 3" key="1">
    <citation type="submission" date="2023-09" db="EMBL/GenBank/DDBJ databases">
        <title>Novel taxa isolated from Blanes Bay.</title>
        <authorList>
            <person name="Rey-Velasco X."/>
            <person name="Lucena T."/>
        </authorList>
    </citation>
    <scope>NUCLEOTIDE SEQUENCE [LARGE SCALE GENOMIC DNA]</scope>
    <source>
        <strain evidence="2 3">S334</strain>
    </source>
</reference>
<proteinExistence type="predicted"/>
<evidence type="ECO:0008006" key="4">
    <source>
        <dbReference type="Google" id="ProtNLM"/>
    </source>
</evidence>
<protein>
    <recommendedName>
        <fullName evidence="4">Chain length determinant protein</fullName>
    </recommendedName>
</protein>
<keyword evidence="1" id="KW-0812">Transmembrane</keyword>
<accession>A0ABU3L5B8</accession>
<keyword evidence="3" id="KW-1185">Reference proteome</keyword>
<evidence type="ECO:0000313" key="3">
    <source>
        <dbReference type="Proteomes" id="UP001250656"/>
    </source>
</evidence>
<keyword evidence="1" id="KW-0472">Membrane</keyword>
<dbReference type="EMBL" id="JAVTTP010000001">
    <property type="protein sequence ID" value="MDT7828919.1"/>
    <property type="molecule type" value="Genomic_DNA"/>
</dbReference>
<dbReference type="RefSeq" id="WP_314014524.1">
    <property type="nucleotide sequence ID" value="NZ_JAVTTP010000001.1"/>
</dbReference>
<feature type="transmembrane region" description="Helical" evidence="1">
    <location>
        <begin position="47"/>
        <end position="64"/>
    </location>
</feature>
<organism evidence="2 3">
    <name type="scientific">Pricia mediterranea</name>
    <dbReference type="NCBI Taxonomy" id="3076079"/>
    <lineage>
        <taxon>Bacteria</taxon>
        <taxon>Pseudomonadati</taxon>
        <taxon>Bacteroidota</taxon>
        <taxon>Flavobacteriia</taxon>
        <taxon>Flavobacteriales</taxon>
        <taxon>Flavobacteriaceae</taxon>
        <taxon>Pricia</taxon>
    </lineage>
</organism>
<name>A0ABU3L5B8_9FLAO</name>
<sequence>MADNKPVNPRPESDEIDLGRLLNIINRGFNRLFRGFLLLFLYLKKNIFWLLGLVALGLVIGVLLNSTIDKKLKTEVIVKPNFESKNYLYDVVEEIQANIVAKDTQALNKLGVDIADLRGFEISIEPIEKSKEDQENLKDKNEYLEILQNFKEQEFVPEVIRSEILDKTVLTHRIIFLHKNPFNGQEVVAKIMDYINSNPYFSEVRQVSVKNAQDRIAKNRELIDQIDILIKNYSQKLGRSDDVSGRQGTLFLNAEEPLDIAGLFALKNTLIKQIGDKEIDLVQLKEAVNIVNFGKTQEVKNQFLNKSLIILPLVLVGLFFLWTLLRYLNKKAVAL</sequence>
<dbReference type="Proteomes" id="UP001250656">
    <property type="component" value="Unassembled WGS sequence"/>
</dbReference>
<evidence type="ECO:0000313" key="2">
    <source>
        <dbReference type="EMBL" id="MDT7828919.1"/>
    </source>
</evidence>
<feature type="transmembrane region" description="Helical" evidence="1">
    <location>
        <begin position="308"/>
        <end position="328"/>
    </location>
</feature>
<comment type="caution">
    <text evidence="2">The sequence shown here is derived from an EMBL/GenBank/DDBJ whole genome shotgun (WGS) entry which is preliminary data.</text>
</comment>
<gene>
    <name evidence="2" type="ORF">RQM65_09625</name>
</gene>